<protein>
    <submittedName>
        <fullName evidence="1">Uncharacterized protein</fullName>
    </submittedName>
</protein>
<reference evidence="1" key="1">
    <citation type="submission" date="2020-08" db="EMBL/GenBank/DDBJ databases">
        <title>Multicomponent nature underlies the extraordinary mechanical properties of spider dragline silk.</title>
        <authorList>
            <person name="Kono N."/>
            <person name="Nakamura H."/>
            <person name="Mori M."/>
            <person name="Yoshida Y."/>
            <person name="Ohtoshi R."/>
            <person name="Malay A.D."/>
            <person name="Moran D.A.P."/>
            <person name="Tomita M."/>
            <person name="Numata K."/>
            <person name="Arakawa K."/>
        </authorList>
    </citation>
    <scope>NUCLEOTIDE SEQUENCE</scope>
</reference>
<keyword evidence="2" id="KW-1185">Reference proteome</keyword>
<evidence type="ECO:0000313" key="1">
    <source>
        <dbReference type="EMBL" id="GFS65660.1"/>
    </source>
</evidence>
<comment type="caution">
    <text evidence="1">The sequence shown here is derived from an EMBL/GenBank/DDBJ whole genome shotgun (WGS) entry which is preliminary data.</text>
</comment>
<dbReference type="Proteomes" id="UP000887013">
    <property type="component" value="Unassembled WGS sequence"/>
</dbReference>
<evidence type="ECO:0000313" key="2">
    <source>
        <dbReference type="Proteomes" id="UP000887013"/>
    </source>
</evidence>
<name>A0A8X6JXD0_NEPPI</name>
<gene>
    <name evidence="1" type="ORF">NPIL_1101</name>
</gene>
<proteinExistence type="predicted"/>
<sequence>MAYSNPPPTTFPKSLIPLCSGLLLRERLPSIRTEKSVPRKGRGCSWKAASLTNDLPEKLFFRRRKALPTNDTRYLRRCMPFR</sequence>
<organism evidence="1 2">
    <name type="scientific">Nephila pilipes</name>
    <name type="common">Giant wood spider</name>
    <name type="synonym">Nephila maculata</name>
    <dbReference type="NCBI Taxonomy" id="299642"/>
    <lineage>
        <taxon>Eukaryota</taxon>
        <taxon>Metazoa</taxon>
        <taxon>Ecdysozoa</taxon>
        <taxon>Arthropoda</taxon>
        <taxon>Chelicerata</taxon>
        <taxon>Arachnida</taxon>
        <taxon>Araneae</taxon>
        <taxon>Araneomorphae</taxon>
        <taxon>Entelegynae</taxon>
        <taxon>Araneoidea</taxon>
        <taxon>Nephilidae</taxon>
        <taxon>Nephila</taxon>
    </lineage>
</organism>
<dbReference type="AlphaFoldDB" id="A0A8X6JXD0"/>
<dbReference type="EMBL" id="BMAW01048388">
    <property type="protein sequence ID" value="GFS65660.1"/>
    <property type="molecule type" value="Genomic_DNA"/>
</dbReference>
<accession>A0A8X6JXD0</accession>